<dbReference type="PANTHER" id="PTHR47438">
    <property type="entry name" value="PHOSPHATE METABOLISM PROTEIN 8-RELATED"/>
    <property type="match status" value="1"/>
</dbReference>
<dbReference type="STRING" id="1160497.A0A1L9VCB5"/>
<dbReference type="SFLD" id="SFLDG01132">
    <property type="entry name" value="C1.5.3:_5'-Nucleotidase_Like"/>
    <property type="match status" value="1"/>
</dbReference>
<evidence type="ECO:0008006" key="3">
    <source>
        <dbReference type="Google" id="ProtNLM"/>
    </source>
</evidence>
<dbReference type="GO" id="GO:0009166">
    <property type="term" value="P:nucleotide catabolic process"/>
    <property type="evidence" value="ECO:0007669"/>
    <property type="project" value="TreeGrafter"/>
</dbReference>
<keyword evidence="2" id="KW-1185">Reference proteome</keyword>
<dbReference type="InterPro" id="IPR036412">
    <property type="entry name" value="HAD-like_sf"/>
</dbReference>
<dbReference type="EMBL" id="KV878905">
    <property type="protein sequence ID" value="OJJ81515.1"/>
    <property type="molecule type" value="Genomic_DNA"/>
</dbReference>
<dbReference type="GeneID" id="34463486"/>
<dbReference type="VEuPathDB" id="FungiDB:ASPGLDRAFT_50032"/>
<evidence type="ECO:0000313" key="1">
    <source>
        <dbReference type="EMBL" id="OJJ81515.1"/>
    </source>
</evidence>
<dbReference type="InterPro" id="IPR010237">
    <property type="entry name" value="Pyr-5-nucltdase"/>
</dbReference>
<reference evidence="2" key="1">
    <citation type="journal article" date="2017" name="Genome Biol.">
        <title>Comparative genomics reveals high biological diversity and specific adaptations in the industrially and medically important fungal genus Aspergillus.</title>
        <authorList>
            <person name="de Vries R.P."/>
            <person name="Riley R."/>
            <person name="Wiebenga A."/>
            <person name="Aguilar-Osorio G."/>
            <person name="Amillis S."/>
            <person name="Uchima C.A."/>
            <person name="Anderluh G."/>
            <person name="Asadollahi M."/>
            <person name="Askin M."/>
            <person name="Barry K."/>
            <person name="Battaglia E."/>
            <person name="Bayram O."/>
            <person name="Benocci T."/>
            <person name="Braus-Stromeyer S.A."/>
            <person name="Caldana C."/>
            <person name="Canovas D."/>
            <person name="Cerqueira G.C."/>
            <person name="Chen F."/>
            <person name="Chen W."/>
            <person name="Choi C."/>
            <person name="Clum A."/>
            <person name="Dos Santos R.A."/>
            <person name="Damasio A.R."/>
            <person name="Diallinas G."/>
            <person name="Emri T."/>
            <person name="Fekete E."/>
            <person name="Flipphi M."/>
            <person name="Freyberg S."/>
            <person name="Gallo A."/>
            <person name="Gournas C."/>
            <person name="Habgood R."/>
            <person name="Hainaut M."/>
            <person name="Harispe M.L."/>
            <person name="Henrissat B."/>
            <person name="Hilden K.S."/>
            <person name="Hope R."/>
            <person name="Hossain A."/>
            <person name="Karabika E."/>
            <person name="Karaffa L."/>
            <person name="Karanyi Z."/>
            <person name="Krasevec N."/>
            <person name="Kuo A."/>
            <person name="Kusch H."/>
            <person name="LaButti K."/>
            <person name="Lagendijk E.L."/>
            <person name="Lapidus A."/>
            <person name="Levasseur A."/>
            <person name="Lindquist E."/>
            <person name="Lipzen A."/>
            <person name="Logrieco A.F."/>
            <person name="MacCabe A."/>
            <person name="Maekelae M.R."/>
            <person name="Malavazi I."/>
            <person name="Melin P."/>
            <person name="Meyer V."/>
            <person name="Mielnichuk N."/>
            <person name="Miskei M."/>
            <person name="Molnar A.P."/>
            <person name="Mule G."/>
            <person name="Ngan C.Y."/>
            <person name="Orejas M."/>
            <person name="Orosz E."/>
            <person name="Ouedraogo J.P."/>
            <person name="Overkamp K.M."/>
            <person name="Park H.-S."/>
            <person name="Perrone G."/>
            <person name="Piumi F."/>
            <person name="Punt P.J."/>
            <person name="Ram A.F."/>
            <person name="Ramon A."/>
            <person name="Rauscher S."/>
            <person name="Record E."/>
            <person name="Riano-Pachon D.M."/>
            <person name="Robert V."/>
            <person name="Roehrig J."/>
            <person name="Ruller R."/>
            <person name="Salamov A."/>
            <person name="Salih N.S."/>
            <person name="Samson R.A."/>
            <person name="Sandor E."/>
            <person name="Sanguinetti M."/>
            <person name="Schuetze T."/>
            <person name="Sepcic K."/>
            <person name="Shelest E."/>
            <person name="Sherlock G."/>
            <person name="Sophianopoulou V."/>
            <person name="Squina F.M."/>
            <person name="Sun H."/>
            <person name="Susca A."/>
            <person name="Todd R.B."/>
            <person name="Tsang A."/>
            <person name="Unkles S.E."/>
            <person name="van de Wiele N."/>
            <person name="van Rossen-Uffink D."/>
            <person name="Oliveira J.V."/>
            <person name="Vesth T.C."/>
            <person name="Visser J."/>
            <person name="Yu J.-H."/>
            <person name="Zhou M."/>
            <person name="Andersen M.R."/>
            <person name="Archer D.B."/>
            <person name="Baker S.E."/>
            <person name="Benoit I."/>
            <person name="Brakhage A.A."/>
            <person name="Braus G.H."/>
            <person name="Fischer R."/>
            <person name="Frisvad J.C."/>
            <person name="Goldman G.H."/>
            <person name="Houbraken J."/>
            <person name="Oakley B."/>
            <person name="Pocsi I."/>
            <person name="Scazzocchio C."/>
            <person name="Seiboth B."/>
            <person name="vanKuyk P.A."/>
            <person name="Wortman J."/>
            <person name="Dyer P.S."/>
            <person name="Grigoriev I.V."/>
        </authorList>
    </citation>
    <scope>NUCLEOTIDE SEQUENCE [LARGE SCALE GENOMIC DNA]</scope>
    <source>
        <strain evidence="2">CBS 516.65</strain>
    </source>
</reference>
<dbReference type="Proteomes" id="UP000184300">
    <property type="component" value="Unassembled WGS sequence"/>
</dbReference>
<dbReference type="SFLD" id="SFLDG01129">
    <property type="entry name" value="C1.5:_HAD__Beta-PGM__Phosphata"/>
    <property type="match status" value="1"/>
</dbReference>
<dbReference type="InterPro" id="IPR006439">
    <property type="entry name" value="HAD-SF_hydro_IA"/>
</dbReference>
<dbReference type="InterPro" id="IPR052791">
    <property type="entry name" value="SSM1_domain"/>
</dbReference>
<sequence length="275" mass="31689">MYRASCLRPAPQVFSGFLASFRRAPYVGLNRRMMASSNCPAGAVDLRPVFFFDIDNCLYSKACNIHEEMEKLINKFFVKHLSLEPQDAQMLHRKYYTEYGLAIEGLTRHHKIDPLEFNREVDDALPLDDILKPAPQLRKMLEDIDRSKVRLWLLTNAYVNHAKRVVKLLQVDDLFEGVTYCDYSKMPLICKPSQDMYEKAEIEAGVPSSAQCYFVDDSHLNCKHAEARGWNTVHLVEPGLPIPRIPACKYIVHNLDHLRVHFPYLFKQTNGTQTG</sequence>
<gene>
    <name evidence="1" type="ORF">ASPGLDRAFT_50032</name>
</gene>
<proteinExistence type="predicted"/>
<protein>
    <recommendedName>
        <fullName evidence="3">Pyrimidine 5'-nucleotidase</fullName>
    </recommendedName>
</protein>
<dbReference type="NCBIfam" id="TIGR01993">
    <property type="entry name" value="Pyr-5-nucltdase"/>
    <property type="match status" value="1"/>
</dbReference>
<organism evidence="1 2">
    <name type="scientific">Aspergillus glaucus CBS 516.65</name>
    <dbReference type="NCBI Taxonomy" id="1160497"/>
    <lineage>
        <taxon>Eukaryota</taxon>
        <taxon>Fungi</taxon>
        <taxon>Dikarya</taxon>
        <taxon>Ascomycota</taxon>
        <taxon>Pezizomycotina</taxon>
        <taxon>Eurotiomycetes</taxon>
        <taxon>Eurotiomycetidae</taxon>
        <taxon>Eurotiales</taxon>
        <taxon>Aspergillaceae</taxon>
        <taxon>Aspergillus</taxon>
        <taxon>Aspergillus subgen. Aspergillus</taxon>
    </lineage>
</organism>
<dbReference type="FunFam" id="1.10.150.450:FF:000001">
    <property type="entry name" value="SDT1p Pyrimidine nucleotidase"/>
    <property type="match status" value="1"/>
</dbReference>
<dbReference type="NCBIfam" id="TIGR01509">
    <property type="entry name" value="HAD-SF-IA-v3"/>
    <property type="match status" value="1"/>
</dbReference>
<dbReference type="SUPFAM" id="SSF56784">
    <property type="entry name" value="HAD-like"/>
    <property type="match status" value="1"/>
</dbReference>
<dbReference type="Gene3D" id="1.10.150.450">
    <property type="match status" value="1"/>
</dbReference>
<dbReference type="GO" id="GO:0006206">
    <property type="term" value="P:pyrimidine nucleobase metabolic process"/>
    <property type="evidence" value="ECO:0007669"/>
    <property type="project" value="TreeGrafter"/>
</dbReference>
<dbReference type="InterPro" id="IPR023214">
    <property type="entry name" value="HAD_sf"/>
</dbReference>
<dbReference type="GO" id="GO:0008252">
    <property type="term" value="F:nucleotidase activity"/>
    <property type="evidence" value="ECO:0007669"/>
    <property type="project" value="TreeGrafter"/>
</dbReference>
<dbReference type="SFLD" id="SFLDS00003">
    <property type="entry name" value="Haloacid_Dehalogenase"/>
    <property type="match status" value="1"/>
</dbReference>
<dbReference type="PANTHER" id="PTHR47438:SF1">
    <property type="entry name" value="PHOSPHATE METABOLISM PROTEIN 8-RELATED"/>
    <property type="match status" value="1"/>
</dbReference>
<accession>A0A1L9VCB5</accession>
<dbReference type="Gene3D" id="3.40.50.1000">
    <property type="entry name" value="HAD superfamily/HAD-like"/>
    <property type="match status" value="1"/>
</dbReference>
<dbReference type="RefSeq" id="XP_022398213.1">
    <property type="nucleotide sequence ID" value="XM_022547225.1"/>
</dbReference>
<name>A0A1L9VCB5_ASPGL</name>
<dbReference type="OrthoDB" id="1065058at2759"/>
<dbReference type="Pfam" id="PF00702">
    <property type="entry name" value="Hydrolase"/>
    <property type="match status" value="1"/>
</dbReference>
<dbReference type="AlphaFoldDB" id="A0A1L9VCB5"/>
<evidence type="ECO:0000313" key="2">
    <source>
        <dbReference type="Proteomes" id="UP000184300"/>
    </source>
</evidence>